<dbReference type="SUPFAM" id="SSF51679">
    <property type="entry name" value="Bacterial luciferase-like"/>
    <property type="match status" value="1"/>
</dbReference>
<dbReference type="EMBL" id="UINC01136240">
    <property type="protein sequence ID" value="SVD20893.1"/>
    <property type="molecule type" value="Genomic_DNA"/>
</dbReference>
<dbReference type="InterPro" id="IPR036661">
    <property type="entry name" value="Luciferase-like_sf"/>
</dbReference>
<evidence type="ECO:0000313" key="2">
    <source>
        <dbReference type="EMBL" id="SVD20893.1"/>
    </source>
</evidence>
<name>A0A382TFZ0_9ZZZZ</name>
<feature type="non-terminal residue" evidence="2">
    <location>
        <position position="245"/>
    </location>
</feature>
<gene>
    <name evidence="2" type="ORF">METZ01_LOCUS373747</name>
</gene>
<dbReference type="InterPro" id="IPR050564">
    <property type="entry name" value="F420-G6PD/mer"/>
</dbReference>
<dbReference type="InterPro" id="IPR011251">
    <property type="entry name" value="Luciferase-like_dom"/>
</dbReference>
<dbReference type="NCBIfam" id="TIGR03619">
    <property type="entry name" value="F420_Rv2161c"/>
    <property type="match status" value="1"/>
</dbReference>
<sequence>MHLGFSFMNTPFDPPVVELAKALEERGYESLWTGEHSHIPVELKTPYPGGGELPEPYKCMQDPYVALTAAAAVTTTLKLGTGIALLIERDVFSQAKTISTLDRFSSGRLMIGTGVGWNEEGFNNVSSLPWNKRYGILRETVGALRNLWTDDEAEFHGDYIDFDPVWCNPKPVQTGGPPIVFGAMGPLGLKHTAEWADGWMPIDLMFGDNIAGGIEKFRDRVKAAGRRPEDVEITLQTLVTPDLDT</sequence>
<dbReference type="Gene3D" id="3.20.20.30">
    <property type="entry name" value="Luciferase-like domain"/>
    <property type="match status" value="1"/>
</dbReference>
<dbReference type="GO" id="GO:0016705">
    <property type="term" value="F:oxidoreductase activity, acting on paired donors, with incorporation or reduction of molecular oxygen"/>
    <property type="evidence" value="ECO:0007669"/>
    <property type="project" value="InterPro"/>
</dbReference>
<dbReference type="AlphaFoldDB" id="A0A382TFZ0"/>
<dbReference type="Pfam" id="PF00296">
    <property type="entry name" value="Bac_luciferase"/>
    <property type="match status" value="1"/>
</dbReference>
<dbReference type="PANTHER" id="PTHR43244:SF2">
    <property type="entry name" value="CONSERVED HYPOTHETICAL ALANINE AND PROLINE-RICH PROTEIN"/>
    <property type="match status" value="1"/>
</dbReference>
<proteinExistence type="predicted"/>
<feature type="domain" description="Luciferase-like" evidence="1">
    <location>
        <begin position="16"/>
        <end position="240"/>
    </location>
</feature>
<evidence type="ECO:0000259" key="1">
    <source>
        <dbReference type="Pfam" id="PF00296"/>
    </source>
</evidence>
<accession>A0A382TFZ0</accession>
<dbReference type="PANTHER" id="PTHR43244">
    <property type="match status" value="1"/>
</dbReference>
<reference evidence="2" key="1">
    <citation type="submission" date="2018-05" db="EMBL/GenBank/DDBJ databases">
        <authorList>
            <person name="Lanie J.A."/>
            <person name="Ng W.-L."/>
            <person name="Kazmierczak K.M."/>
            <person name="Andrzejewski T.M."/>
            <person name="Davidsen T.M."/>
            <person name="Wayne K.J."/>
            <person name="Tettelin H."/>
            <person name="Glass J.I."/>
            <person name="Rusch D."/>
            <person name="Podicherti R."/>
            <person name="Tsui H.-C.T."/>
            <person name="Winkler M.E."/>
        </authorList>
    </citation>
    <scope>NUCLEOTIDE SEQUENCE</scope>
</reference>
<dbReference type="InterPro" id="IPR019921">
    <property type="entry name" value="Lucif-like_OxRdtase_Rv2161c"/>
</dbReference>
<organism evidence="2">
    <name type="scientific">marine metagenome</name>
    <dbReference type="NCBI Taxonomy" id="408172"/>
    <lineage>
        <taxon>unclassified sequences</taxon>
        <taxon>metagenomes</taxon>
        <taxon>ecological metagenomes</taxon>
    </lineage>
</organism>
<protein>
    <recommendedName>
        <fullName evidence="1">Luciferase-like domain-containing protein</fullName>
    </recommendedName>
</protein>